<dbReference type="InterPro" id="IPR000884">
    <property type="entry name" value="TSP1_rpt"/>
</dbReference>
<evidence type="ECO:0000313" key="2">
    <source>
        <dbReference type="EMBL" id="GMT09773.1"/>
    </source>
</evidence>
<name>A0AAV5UU80_9BILA</name>
<sequence length="108" mass="11745">MFIKIMLATILLVTVNAQWSAWTEKTDSVCPETCGMCGVKVVATRTCTGVCSCSGPSQRYEECGSKMCLWPRKYVFSTCCAGYKKGVLPSRAFECVAIPTIAAKTRIA</sequence>
<evidence type="ECO:0000313" key="3">
    <source>
        <dbReference type="Proteomes" id="UP001432322"/>
    </source>
</evidence>
<feature type="chain" id="PRO_5043551625" evidence="1">
    <location>
        <begin position="18"/>
        <end position="108"/>
    </location>
</feature>
<protein>
    <submittedName>
        <fullName evidence="2">Uncharacterized protein</fullName>
    </submittedName>
</protein>
<dbReference type="PANTHER" id="PTHR31507:SF3">
    <property type="entry name" value="TIL DOMAIN-CONTAINING PROTEIN"/>
    <property type="match status" value="1"/>
</dbReference>
<proteinExistence type="predicted"/>
<dbReference type="Proteomes" id="UP001432322">
    <property type="component" value="Unassembled WGS sequence"/>
</dbReference>
<dbReference type="AlphaFoldDB" id="A0AAV5UU80"/>
<dbReference type="EMBL" id="BTSY01000001">
    <property type="protein sequence ID" value="GMT09773.1"/>
    <property type="molecule type" value="Genomic_DNA"/>
</dbReference>
<keyword evidence="3" id="KW-1185">Reference proteome</keyword>
<dbReference type="PANTHER" id="PTHR31507">
    <property type="entry name" value="PROTEIN CBG15923"/>
    <property type="match status" value="1"/>
</dbReference>
<comment type="caution">
    <text evidence="2">The sequence shown here is derived from an EMBL/GenBank/DDBJ whole genome shotgun (WGS) entry which is preliminary data.</text>
</comment>
<accession>A0AAV5UU80</accession>
<organism evidence="2 3">
    <name type="scientific">Pristionchus fissidentatus</name>
    <dbReference type="NCBI Taxonomy" id="1538716"/>
    <lineage>
        <taxon>Eukaryota</taxon>
        <taxon>Metazoa</taxon>
        <taxon>Ecdysozoa</taxon>
        <taxon>Nematoda</taxon>
        <taxon>Chromadorea</taxon>
        <taxon>Rhabditida</taxon>
        <taxon>Rhabditina</taxon>
        <taxon>Diplogasteromorpha</taxon>
        <taxon>Diplogasteroidea</taxon>
        <taxon>Neodiplogasteridae</taxon>
        <taxon>Pristionchus</taxon>
    </lineage>
</organism>
<keyword evidence="1" id="KW-0732">Signal</keyword>
<evidence type="ECO:0000256" key="1">
    <source>
        <dbReference type="SAM" id="SignalP"/>
    </source>
</evidence>
<dbReference type="PROSITE" id="PS50092">
    <property type="entry name" value="TSP1"/>
    <property type="match status" value="1"/>
</dbReference>
<gene>
    <name evidence="2" type="ORF">PFISCL1PPCAC_1070</name>
</gene>
<reference evidence="2" key="1">
    <citation type="submission" date="2023-10" db="EMBL/GenBank/DDBJ databases">
        <title>Genome assembly of Pristionchus species.</title>
        <authorList>
            <person name="Yoshida K."/>
            <person name="Sommer R.J."/>
        </authorList>
    </citation>
    <scope>NUCLEOTIDE SEQUENCE</scope>
    <source>
        <strain evidence="2">RS5133</strain>
    </source>
</reference>
<feature type="signal peptide" evidence="1">
    <location>
        <begin position="1"/>
        <end position="17"/>
    </location>
</feature>